<dbReference type="EMBL" id="GGFL01013480">
    <property type="protein sequence ID" value="MBW77658.1"/>
    <property type="molecule type" value="Transcribed_RNA"/>
</dbReference>
<accession>A0A2M4DKG7</accession>
<protein>
    <submittedName>
        <fullName evidence="1">Putative secreted protein</fullName>
    </submittedName>
</protein>
<evidence type="ECO:0000313" key="1">
    <source>
        <dbReference type="EMBL" id="MBW77658.1"/>
    </source>
</evidence>
<proteinExistence type="predicted"/>
<name>A0A2M4DKG7_ANODA</name>
<organism evidence="1">
    <name type="scientific">Anopheles darlingi</name>
    <name type="common">Mosquito</name>
    <dbReference type="NCBI Taxonomy" id="43151"/>
    <lineage>
        <taxon>Eukaryota</taxon>
        <taxon>Metazoa</taxon>
        <taxon>Ecdysozoa</taxon>
        <taxon>Arthropoda</taxon>
        <taxon>Hexapoda</taxon>
        <taxon>Insecta</taxon>
        <taxon>Pterygota</taxon>
        <taxon>Neoptera</taxon>
        <taxon>Endopterygota</taxon>
        <taxon>Diptera</taxon>
        <taxon>Nematocera</taxon>
        <taxon>Culicoidea</taxon>
        <taxon>Culicidae</taxon>
        <taxon>Anophelinae</taxon>
        <taxon>Anopheles</taxon>
    </lineage>
</organism>
<dbReference type="AlphaFoldDB" id="A0A2M4DKG7"/>
<reference evidence="1" key="1">
    <citation type="submission" date="2018-01" db="EMBL/GenBank/DDBJ databases">
        <title>An insight into the sialome of Amazonian anophelines.</title>
        <authorList>
            <person name="Ribeiro J.M."/>
            <person name="Scarpassa V."/>
            <person name="Calvo E."/>
        </authorList>
    </citation>
    <scope>NUCLEOTIDE SEQUENCE</scope>
</reference>
<sequence>MVASRTKMLSTALMAGVVFGSIVRVRMVRPLPNPPIFRSGSSICGSLVQTGGAACARMVGTFTRCVAR</sequence>